<proteinExistence type="predicted"/>
<dbReference type="EMBL" id="JZKH01000086">
    <property type="protein sequence ID" value="KJS58909.1"/>
    <property type="molecule type" value="Genomic_DNA"/>
</dbReference>
<reference evidence="2 3" key="1">
    <citation type="submission" date="2015-02" db="EMBL/GenBank/DDBJ databases">
        <authorList>
            <person name="Ju K.-S."/>
            <person name="Doroghazi J.R."/>
            <person name="Metcalf W."/>
        </authorList>
    </citation>
    <scope>NUCLEOTIDE SEQUENCE [LARGE SCALE GENOMIC DNA]</scope>
    <source>
        <strain evidence="2 3">ATCC 31215</strain>
    </source>
</reference>
<organism evidence="2 3">
    <name type="scientific">Streptomyces rubellomurinus (strain ATCC 31215)</name>
    <dbReference type="NCBI Taxonomy" id="359131"/>
    <lineage>
        <taxon>Bacteria</taxon>
        <taxon>Bacillati</taxon>
        <taxon>Actinomycetota</taxon>
        <taxon>Actinomycetes</taxon>
        <taxon>Kitasatosporales</taxon>
        <taxon>Streptomycetaceae</taxon>
        <taxon>Streptomyces</taxon>
    </lineage>
</organism>
<dbReference type="Proteomes" id="UP000033699">
    <property type="component" value="Unassembled WGS sequence"/>
</dbReference>
<comment type="caution">
    <text evidence="2">The sequence shown here is derived from an EMBL/GenBank/DDBJ whole genome shotgun (WGS) entry which is preliminary data.</text>
</comment>
<feature type="region of interest" description="Disordered" evidence="1">
    <location>
        <begin position="280"/>
        <end position="301"/>
    </location>
</feature>
<keyword evidence="3" id="KW-1185">Reference proteome</keyword>
<evidence type="ECO:0000256" key="1">
    <source>
        <dbReference type="SAM" id="MobiDB-lite"/>
    </source>
</evidence>
<feature type="compositionally biased region" description="Low complexity" evidence="1">
    <location>
        <begin position="286"/>
        <end position="295"/>
    </location>
</feature>
<sequence>MSYESPYSAGHPGCCDTDAIDELACKAKGIQKRADVIQESLKTLEPFKAAFSTAKKDYGAARAAAGVDVRAADAQLKSIREQLRCRVDEEQRDCAERAEHRVHARIEECDGEPGCREFPCDFGTDGHEDDPDAQLAGLIAHYRSEVDVASKFFQALIAEQAALPPRAAKLRADAAQLAADVADPNRSPLELYVRLLVLDRQVKGVWNGFPGVQEYVDCLCRTLLYVLKGWEAVACLEGWRAVRQCKDQGRQDRCKQLRDHTVDEVMAEAAKCLGGDCGPCGGSSGSSGSSASAGPYALKPR</sequence>
<evidence type="ECO:0000313" key="3">
    <source>
        <dbReference type="Proteomes" id="UP000033699"/>
    </source>
</evidence>
<dbReference type="AlphaFoldDB" id="A0A0F2T6Q0"/>
<evidence type="ECO:0000313" key="2">
    <source>
        <dbReference type="EMBL" id="KJS58909.1"/>
    </source>
</evidence>
<name>A0A0F2T6Q0_STRR3</name>
<dbReference type="RefSeq" id="WP_045702817.1">
    <property type="nucleotide sequence ID" value="NZ_JZKH01000086.1"/>
</dbReference>
<dbReference type="OrthoDB" id="5188619at2"/>
<accession>A0A0F2T6Q0</accession>
<dbReference type="PATRIC" id="fig|359131.3.peg.7582"/>
<gene>
    <name evidence="2" type="ORF">VM95_30385</name>
</gene>
<protein>
    <submittedName>
        <fullName evidence="2">Uncharacterized protein</fullName>
    </submittedName>
</protein>